<name>A0AAV4RQA1_9ARAC</name>
<dbReference type="SUPFAM" id="SSF57535">
    <property type="entry name" value="Complement control module/SCR domain"/>
    <property type="match status" value="1"/>
</dbReference>
<comment type="caution">
    <text evidence="5">The sequence shown here is derived from an EMBL/GenBank/DDBJ whole genome shotgun (WGS) entry which is preliminary data.</text>
</comment>
<dbReference type="InterPro" id="IPR026823">
    <property type="entry name" value="cEGF"/>
</dbReference>
<gene>
    <name evidence="5" type="primary">scube2</name>
    <name evidence="5" type="ORF">CDAR_413271</name>
</gene>
<dbReference type="Pfam" id="PF12662">
    <property type="entry name" value="cEGF"/>
    <property type="match status" value="1"/>
</dbReference>
<dbReference type="SMART" id="SM00032">
    <property type="entry name" value="CCP"/>
    <property type="match status" value="1"/>
</dbReference>
<keyword evidence="3" id="KW-0768">Sushi</keyword>
<evidence type="ECO:0000256" key="3">
    <source>
        <dbReference type="PROSITE-ProRule" id="PRU00302"/>
    </source>
</evidence>
<sequence length="361" mass="40406">MINPSDKIDLNTRRILPANTRPVLPSVERHLNQFTKEKNMIGIVIFAAFLQAVAHVHSEGGTCSDSKGWDTENTIYKNLEYREKKFVFIQCKYEGFRVDGDHTIECVHGQPAKPLPQCKLMRQKCISLKDPPNGSKLCSPLLRKWDLGVLSGAPVRITCKAPTGGTGQDHRWTGQEAQCLLNSTALNTGCPHLSAPFFGWKSCNPNDKDLGSVCTFECNSTHYLKGSKVRRCTQDHKWSGAPTRCILKPECSLRLRRRLPVDWARPTQMPAERFACGQQRKRVYPSCHRVTDPCTTSNCQQFCRPVYGRAQCYCYKGFALTENGRTCSDIDECKTNTDTTASKSVEIQLAVTPVGAGKDSR</sequence>
<dbReference type="CDD" id="cd00033">
    <property type="entry name" value="CCP"/>
    <property type="match status" value="1"/>
</dbReference>
<evidence type="ECO:0000313" key="5">
    <source>
        <dbReference type="EMBL" id="GIY23895.1"/>
    </source>
</evidence>
<evidence type="ECO:0000259" key="4">
    <source>
        <dbReference type="PROSITE" id="PS50923"/>
    </source>
</evidence>
<keyword evidence="1" id="KW-0245">EGF-like domain</keyword>
<keyword evidence="6" id="KW-1185">Reference proteome</keyword>
<organism evidence="5 6">
    <name type="scientific">Caerostris darwini</name>
    <dbReference type="NCBI Taxonomy" id="1538125"/>
    <lineage>
        <taxon>Eukaryota</taxon>
        <taxon>Metazoa</taxon>
        <taxon>Ecdysozoa</taxon>
        <taxon>Arthropoda</taxon>
        <taxon>Chelicerata</taxon>
        <taxon>Arachnida</taxon>
        <taxon>Araneae</taxon>
        <taxon>Araneomorphae</taxon>
        <taxon>Entelegynae</taxon>
        <taxon>Araneoidea</taxon>
        <taxon>Araneidae</taxon>
        <taxon>Caerostris</taxon>
    </lineage>
</organism>
<evidence type="ECO:0000256" key="2">
    <source>
        <dbReference type="ARBA" id="ARBA00023157"/>
    </source>
</evidence>
<dbReference type="Proteomes" id="UP001054837">
    <property type="component" value="Unassembled WGS sequence"/>
</dbReference>
<dbReference type="PROSITE" id="PS50923">
    <property type="entry name" value="SUSHI"/>
    <property type="match status" value="1"/>
</dbReference>
<protein>
    <submittedName>
        <fullName evidence="5">Signal peptide, CUB and EGF-like domain-containing protein 2</fullName>
    </submittedName>
</protein>
<dbReference type="Gene3D" id="2.10.25.10">
    <property type="entry name" value="Laminin"/>
    <property type="match status" value="1"/>
</dbReference>
<proteinExistence type="predicted"/>
<dbReference type="InterPro" id="IPR000436">
    <property type="entry name" value="Sushi_SCR_CCP_dom"/>
</dbReference>
<evidence type="ECO:0000313" key="6">
    <source>
        <dbReference type="Proteomes" id="UP001054837"/>
    </source>
</evidence>
<dbReference type="Gene3D" id="2.10.70.10">
    <property type="entry name" value="Complement Module, domain 1"/>
    <property type="match status" value="1"/>
</dbReference>
<reference evidence="5 6" key="1">
    <citation type="submission" date="2021-06" db="EMBL/GenBank/DDBJ databases">
        <title>Caerostris darwini draft genome.</title>
        <authorList>
            <person name="Kono N."/>
            <person name="Arakawa K."/>
        </authorList>
    </citation>
    <scope>NUCLEOTIDE SEQUENCE [LARGE SCALE GENOMIC DNA]</scope>
</reference>
<evidence type="ECO:0000256" key="1">
    <source>
        <dbReference type="ARBA" id="ARBA00022536"/>
    </source>
</evidence>
<dbReference type="AlphaFoldDB" id="A0AAV4RQA1"/>
<feature type="domain" description="Sushi" evidence="4">
    <location>
        <begin position="188"/>
        <end position="247"/>
    </location>
</feature>
<feature type="disulfide bond" evidence="3">
    <location>
        <begin position="218"/>
        <end position="245"/>
    </location>
</feature>
<dbReference type="SUPFAM" id="SSF57196">
    <property type="entry name" value="EGF/Laminin"/>
    <property type="match status" value="1"/>
</dbReference>
<dbReference type="InterPro" id="IPR035976">
    <property type="entry name" value="Sushi/SCR/CCP_sf"/>
</dbReference>
<dbReference type="Pfam" id="PF00084">
    <property type="entry name" value="Sushi"/>
    <property type="match status" value="1"/>
</dbReference>
<comment type="caution">
    <text evidence="3">Lacks conserved residue(s) required for the propagation of feature annotation.</text>
</comment>
<dbReference type="EMBL" id="BPLQ01006604">
    <property type="protein sequence ID" value="GIY23895.1"/>
    <property type="molecule type" value="Genomic_DNA"/>
</dbReference>
<keyword evidence="2 3" id="KW-1015">Disulfide bond</keyword>
<accession>A0AAV4RQA1</accession>